<keyword evidence="3" id="KW-1185">Reference proteome</keyword>
<organism evidence="2 3">
    <name type="scientific">Halalkalibacter hemicellulosilyticusJCM 9152</name>
    <dbReference type="NCBI Taxonomy" id="1236971"/>
    <lineage>
        <taxon>Bacteria</taxon>
        <taxon>Bacillati</taxon>
        <taxon>Bacillota</taxon>
        <taxon>Bacilli</taxon>
        <taxon>Bacillales</taxon>
        <taxon>Bacillaceae</taxon>
        <taxon>Halalkalibacter</taxon>
    </lineage>
</organism>
<feature type="transmembrane region" description="Helical" evidence="1">
    <location>
        <begin position="146"/>
        <end position="166"/>
    </location>
</feature>
<feature type="transmembrane region" description="Helical" evidence="1">
    <location>
        <begin position="178"/>
        <end position="203"/>
    </location>
</feature>
<protein>
    <submittedName>
        <fullName evidence="2">Uncharacterized protein</fullName>
    </submittedName>
</protein>
<reference evidence="2" key="1">
    <citation type="journal article" date="2014" name="Genome Announc.">
        <title>Draft Genome Sequences of Three Alkaliphilic Bacillus Strains, Bacillus wakoensis JCM 9140T, Bacillus akibai JCM 9157T, and Bacillus hemicellulosilyticus JCM 9152T.</title>
        <authorList>
            <person name="Yuki M."/>
            <person name="Oshima K."/>
            <person name="Suda W."/>
            <person name="Oshida Y."/>
            <person name="Kitamura K."/>
            <person name="Iida T."/>
            <person name="Hattori M."/>
            <person name="Ohkuma M."/>
        </authorList>
    </citation>
    <scope>NUCLEOTIDE SEQUENCE [LARGE SCALE GENOMIC DNA]</scope>
    <source>
        <strain evidence="2">JCM 9152</strain>
    </source>
</reference>
<feature type="transmembrane region" description="Helical" evidence="1">
    <location>
        <begin position="60"/>
        <end position="83"/>
    </location>
</feature>
<evidence type="ECO:0000256" key="1">
    <source>
        <dbReference type="SAM" id="Phobius"/>
    </source>
</evidence>
<evidence type="ECO:0000313" key="3">
    <source>
        <dbReference type="Proteomes" id="UP000018895"/>
    </source>
</evidence>
<comment type="caution">
    <text evidence="2">The sequence shown here is derived from an EMBL/GenBank/DDBJ whole genome shotgun (WGS) entry which is preliminary data.</text>
</comment>
<accession>W4QKA9</accession>
<dbReference type="AlphaFoldDB" id="W4QKA9"/>
<feature type="transmembrane region" description="Helical" evidence="1">
    <location>
        <begin position="103"/>
        <end position="125"/>
    </location>
</feature>
<keyword evidence="1" id="KW-1133">Transmembrane helix</keyword>
<dbReference type="EMBL" id="BAUU01000028">
    <property type="protein sequence ID" value="GAE32073.1"/>
    <property type="molecule type" value="Genomic_DNA"/>
</dbReference>
<sequence length="230" mass="26966">MFLFIQPLFLYFEHDLGVYSVYPYSDEIIFVHTTITVILMVLSIIFCISKIYLRFQEIQYLVVILVSQNVGLTSSFIISILLLGEEVSDVSPVPTHFLLSYTIITLSIGLALFCITFLRFYILIHKGQYRKGSSKDRLRSKLETKSYLPMAIMYSIGFVFVLQYLFRNTGFVQYESIFILVMLLLIFYSMIFVLPEQLVILYCKYRFKSFNFESNGKYLLPLAEDEDNQY</sequence>
<dbReference type="Proteomes" id="UP000018895">
    <property type="component" value="Unassembled WGS sequence"/>
</dbReference>
<evidence type="ECO:0000313" key="2">
    <source>
        <dbReference type="EMBL" id="GAE32073.1"/>
    </source>
</evidence>
<dbReference type="STRING" id="1236971.JCM9152_3589"/>
<gene>
    <name evidence="2" type="ORF">JCM9152_3589</name>
</gene>
<proteinExistence type="predicted"/>
<keyword evidence="1" id="KW-0812">Transmembrane</keyword>
<name>W4QKA9_9BACI</name>
<feature type="transmembrane region" description="Helical" evidence="1">
    <location>
        <begin position="28"/>
        <end position="48"/>
    </location>
</feature>
<keyword evidence="1" id="KW-0472">Membrane</keyword>